<dbReference type="InterPro" id="IPR000276">
    <property type="entry name" value="GPCR_Rhodpsn"/>
</dbReference>
<dbReference type="Proteomes" id="UP000078046">
    <property type="component" value="Unassembled WGS sequence"/>
</dbReference>
<evidence type="ECO:0000256" key="2">
    <source>
        <dbReference type="ARBA" id="ARBA00022692"/>
    </source>
</evidence>
<keyword evidence="3 5" id="KW-1133">Transmembrane helix</keyword>
<comment type="subcellular location">
    <subcellularLocation>
        <location evidence="1">Membrane</location>
    </subcellularLocation>
</comment>
<dbReference type="InterPro" id="IPR017452">
    <property type="entry name" value="GPCR_Rhodpsn_7TM"/>
</dbReference>
<protein>
    <recommendedName>
        <fullName evidence="6">G-protein coupled receptors family 1 profile domain-containing protein</fullName>
    </recommendedName>
</protein>
<evidence type="ECO:0000256" key="3">
    <source>
        <dbReference type="ARBA" id="ARBA00022989"/>
    </source>
</evidence>
<organism evidence="7 8">
    <name type="scientific">Intoshia linei</name>
    <dbReference type="NCBI Taxonomy" id="1819745"/>
    <lineage>
        <taxon>Eukaryota</taxon>
        <taxon>Metazoa</taxon>
        <taxon>Spiralia</taxon>
        <taxon>Lophotrochozoa</taxon>
        <taxon>Mesozoa</taxon>
        <taxon>Orthonectida</taxon>
        <taxon>Rhopaluridae</taxon>
        <taxon>Intoshia</taxon>
    </lineage>
</organism>
<feature type="transmembrane region" description="Helical" evidence="5">
    <location>
        <begin position="87"/>
        <end position="113"/>
    </location>
</feature>
<dbReference type="InterPro" id="IPR052954">
    <property type="entry name" value="GPCR-Ligand_Int"/>
</dbReference>
<dbReference type="PANTHER" id="PTHR46641">
    <property type="entry name" value="FMRFAMIDE RECEPTOR-RELATED"/>
    <property type="match status" value="1"/>
</dbReference>
<dbReference type="EMBL" id="LWCA01000696">
    <property type="protein sequence ID" value="OAF67306.1"/>
    <property type="molecule type" value="Genomic_DNA"/>
</dbReference>
<comment type="caution">
    <text evidence="7">The sequence shown here is derived from an EMBL/GenBank/DDBJ whole genome shotgun (WGS) entry which is preliminary data.</text>
</comment>
<evidence type="ECO:0000313" key="8">
    <source>
        <dbReference type="Proteomes" id="UP000078046"/>
    </source>
</evidence>
<sequence>MAFDHISQMLTIWITILVAFNRHIAICHPFLATKLITKYRTNIYLCAICIIILLYNMPYFFEYRIESKDNVNLIYELAHKTRLTYKIVYEICSYCAFVFIEPLLILVFFNVALIREHIKSKKRNPNQNIFDDNMTLPFKADVSHNT</sequence>
<gene>
    <name evidence="7" type="ORF">A3Q56_04980</name>
</gene>
<dbReference type="OrthoDB" id="6281784at2759"/>
<evidence type="ECO:0000256" key="5">
    <source>
        <dbReference type="SAM" id="Phobius"/>
    </source>
</evidence>
<feature type="transmembrane region" description="Helical" evidence="5">
    <location>
        <begin position="43"/>
        <end position="61"/>
    </location>
</feature>
<dbReference type="PROSITE" id="PS50262">
    <property type="entry name" value="G_PROTEIN_RECEP_F1_2"/>
    <property type="match status" value="1"/>
</dbReference>
<name>A0A177AZ96_9BILA</name>
<evidence type="ECO:0000256" key="4">
    <source>
        <dbReference type="ARBA" id="ARBA00023136"/>
    </source>
</evidence>
<feature type="domain" description="G-protein coupled receptors family 1 profile" evidence="6">
    <location>
        <begin position="1"/>
        <end position="146"/>
    </location>
</feature>
<evidence type="ECO:0000256" key="1">
    <source>
        <dbReference type="ARBA" id="ARBA00004370"/>
    </source>
</evidence>
<dbReference type="PANTHER" id="PTHR46641:SF2">
    <property type="entry name" value="FMRFAMIDE RECEPTOR"/>
    <property type="match status" value="1"/>
</dbReference>
<keyword evidence="8" id="KW-1185">Reference proteome</keyword>
<accession>A0A177AZ96</accession>
<evidence type="ECO:0000313" key="7">
    <source>
        <dbReference type="EMBL" id="OAF67306.1"/>
    </source>
</evidence>
<keyword evidence="2 5" id="KW-0812">Transmembrane</keyword>
<feature type="transmembrane region" description="Helical" evidence="5">
    <location>
        <begin position="12"/>
        <end position="31"/>
    </location>
</feature>
<dbReference type="SUPFAM" id="SSF81321">
    <property type="entry name" value="Family A G protein-coupled receptor-like"/>
    <property type="match status" value="1"/>
</dbReference>
<dbReference type="GO" id="GO:0004930">
    <property type="term" value="F:G protein-coupled receptor activity"/>
    <property type="evidence" value="ECO:0007669"/>
    <property type="project" value="InterPro"/>
</dbReference>
<dbReference type="Pfam" id="PF00001">
    <property type="entry name" value="7tm_1"/>
    <property type="match status" value="1"/>
</dbReference>
<keyword evidence="4 5" id="KW-0472">Membrane</keyword>
<dbReference type="GO" id="GO:0016020">
    <property type="term" value="C:membrane"/>
    <property type="evidence" value="ECO:0007669"/>
    <property type="project" value="UniProtKB-SubCell"/>
</dbReference>
<evidence type="ECO:0000259" key="6">
    <source>
        <dbReference type="PROSITE" id="PS50262"/>
    </source>
</evidence>
<dbReference type="Gene3D" id="1.20.1070.10">
    <property type="entry name" value="Rhodopsin 7-helix transmembrane proteins"/>
    <property type="match status" value="1"/>
</dbReference>
<reference evidence="7 8" key="1">
    <citation type="submission" date="2016-04" db="EMBL/GenBank/DDBJ databases">
        <title>The genome of Intoshia linei affirms orthonectids as highly simplified spiralians.</title>
        <authorList>
            <person name="Mikhailov K.V."/>
            <person name="Slusarev G.S."/>
            <person name="Nikitin M.A."/>
            <person name="Logacheva M.D."/>
            <person name="Penin A."/>
            <person name="Aleoshin V."/>
            <person name="Panchin Y.V."/>
        </authorList>
    </citation>
    <scope>NUCLEOTIDE SEQUENCE [LARGE SCALE GENOMIC DNA]</scope>
    <source>
        <strain evidence="7">Intl2013</strain>
        <tissue evidence="7">Whole animal</tissue>
    </source>
</reference>
<proteinExistence type="predicted"/>
<dbReference type="AlphaFoldDB" id="A0A177AZ96"/>